<feature type="compositionally biased region" description="Polar residues" evidence="2">
    <location>
        <begin position="493"/>
        <end position="506"/>
    </location>
</feature>
<feature type="region of interest" description="Disordered" evidence="2">
    <location>
        <begin position="886"/>
        <end position="930"/>
    </location>
</feature>
<evidence type="ECO:0000256" key="3">
    <source>
        <dbReference type="SAM" id="SignalP"/>
    </source>
</evidence>
<feature type="region of interest" description="Disordered" evidence="2">
    <location>
        <begin position="394"/>
        <end position="415"/>
    </location>
</feature>
<feature type="region of interest" description="Disordered" evidence="2">
    <location>
        <begin position="736"/>
        <end position="756"/>
    </location>
</feature>
<feature type="region of interest" description="Disordered" evidence="2">
    <location>
        <begin position="83"/>
        <end position="115"/>
    </location>
</feature>
<feature type="compositionally biased region" description="Polar residues" evidence="2">
    <location>
        <begin position="440"/>
        <end position="465"/>
    </location>
</feature>
<dbReference type="Proteomes" id="UP000887565">
    <property type="component" value="Unplaced"/>
</dbReference>
<feature type="region of interest" description="Disordered" evidence="2">
    <location>
        <begin position="254"/>
        <end position="350"/>
    </location>
</feature>
<name>A0A915HNP5_ROMCU</name>
<keyword evidence="3" id="KW-0732">Signal</keyword>
<feature type="signal peptide" evidence="3">
    <location>
        <begin position="1"/>
        <end position="20"/>
    </location>
</feature>
<feature type="compositionally biased region" description="Basic and acidic residues" evidence="2">
    <location>
        <begin position="96"/>
        <end position="113"/>
    </location>
</feature>
<feature type="region of interest" description="Disordered" evidence="2">
    <location>
        <begin position="432"/>
        <end position="470"/>
    </location>
</feature>
<protein>
    <submittedName>
        <fullName evidence="6">DM13 domain-containing protein</fullName>
    </submittedName>
</protein>
<evidence type="ECO:0000256" key="1">
    <source>
        <dbReference type="ARBA" id="ARBA00022737"/>
    </source>
</evidence>
<feature type="region of interest" description="Disordered" evidence="2">
    <location>
        <begin position="487"/>
        <end position="506"/>
    </location>
</feature>
<evidence type="ECO:0000313" key="6">
    <source>
        <dbReference type="WBParaSite" id="nRc.2.0.1.t03110-RA"/>
    </source>
</evidence>
<sequence length="1210" mass="132746">MFQLLCFALICIIVVENTSGDNEIVPYYGVPLGQLFNAARDVRGDVYVSDKKTITVAHFGHKGQPGCTAFVVGPSKFKLHGKKGQHIGQLLSYRKHPQDDKERRNRRSSDREAGLVPRIAALDPNLHPFDWPFDFGRSKADDPIKDSDDKSPVKGQFKIELDKNENAKTPITSPIETTVAGVAASEISTEKPVTRLRTAELEQKPITEKSKPEIALSLDNKPSAGKNEAAPSADGFVEELTLDDLKGTGAAKFTLPSGLKVVTDGEDSAAAPSSTTKRPRRHQSVVLHAPAPIILDERKNGGENDSLATNSTPYVNIQTKNGRKVVSKNGGGGHRHRNRSSRSPRKPRAAEAEISLTLTTLVENTTTYGSDNATTTPLASPTVSESFSAVLSQSTSGQTLTSPPGETLVTLSSSPSSDSTLFMTLDLESSSSAGTAASSQNPSQTTITQNETSVQTSKISPSTFSGAGVADGSPITELSFESSFSASLKGDDATSSPSQTESVPITETTNAAVFGISESLITVEANETLAEANSGENSSESEETTTVASRPARPSNRTFAQRKTTTTPPESKRPKLRHNVPKPTKIDESLPVESSADEEEQEQKQQRSMKQKKPKIVEEQPRAIVEKKVPRKEIVEQEKLYKIVTDRVPKKSQLRKQQLEKSDNEENLERYVEVAAVANHNIPPPSNLTDHQGPPVLRQPVAATRGFSKILTAMLIMIMIFRHIDSVSQSNLAGRYNNPELRHRGEPPTRPAGGIIWSDYTLSPNARRRIDDIHNSEYRYGGPNENAPVVRRPFDVDAQPLKKRKTPSDAVVVNEDNDRGEGSPDDGAPAGPAPPGSRFDYKAERYESLRRAGRLDNFYEAPPTVFAATAAGDDYKSNLLSALHHAERSSGSNNDDQQSAGEAATGSRPKPVLKKSTLSAEENAEDALTDVPPTTIDYRVERYGALKKAGLLDDRTPRPAKTTSKPVEPPLLKGAWYVDERVPNRRLGSKRHRRAMAEPAAVASKNEMNMEISDDSNKEIQYKIASKFDGKRRQEKMINFDSQDDLVTVTLDGRYNLNDFQYLGLYDTCQKEMLSTVALNDVDYPSVAEVSGFRTLKPKNNVNSDKIYIINCNTLYIVNFTFNFAEKTEAFFYVGSGEFPANVVKKEKAHVLGYPESTPLRNYVNENLYVKLLWTTKTFDINWLAVFDEDNSEFLANTVIPPVIVPPCDY</sequence>
<dbReference type="InterPro" id="IPR052126">
    <property type="entry name" value="Spindle_Org/Thrombomodulin"/>
</dbReference>
<feature type="region of interest" description="Disordered" evidence="2">
    <location>
        <begin position="208"/>
        <end position="234"/>
    </location>
</feature>
<dbReference type="AlphaFoldDB" id="A0A915HNP5"/>
<feature type="domain" description="DM13" evidence="4">
    <location>
        <begin position="1091"/>
        <end position="1201"/>
    </location>
</feature>
<feature type="region of interest" description="Disordered" evidence="2">
    <location>
        <begin position="530"/>
        <end position="619"/>
    </location>
</feature>
<organism evidence="5 6">
    <name type="scientific">Romanomermis culicivorax</name>
    <name type="common">Nematode worm</name>
    <dbReference type="NCBI Taxonomy" id="13658"/>
    <lineage>
        <taxon>Eukaryota</taxon>
        <taxon>Metazoa</taxon>
        <taxon>Ecdysozoa</taxon>
        <taxon>Nematoda</taxon>
        <taxon>Enoplea</taxon>
        <taxon>Dorylaimia</taxon>
        <taxon>Mermithida</taxon>
        <taxon>Mermithoidea</taxon>
        <taxon>Mermithidae</taxon>
        <taxon>Romanomermis</taxon>
    </lineage>
</organism>
<dbReference type="SMART" id="SM00686">
    <property type="entry name" value="DM13"/>
    <property type="match status" value="1"/>
</dbReference>
<evidence type="ECO:0000259" key="4">
    <source>
        <dbReference type="PROSITE" id="PS51549"/>
    </source>
</evidence>
<proteinExistence type="predicted"/>
<feature type="compositionally biased region" description="Low complexity" evidence="2">
    <location>
        <begin position="530"/>
        <end position="549"/>
    </location>
</feature>
<evidence type="ECO:0000313" key="5">
    <source>
        <dbReference type="Proteomes" id="UP000887565"/>
    </source>
</evidence>
<feature type="compositionally biased region" description="Polar residues" evidence="2">
    <location>
        <begin position="306"/>
        <end position="320"/>
    </location>
</feature>
<feature type="region of interest" description="Disordered" evidence="2">
    <location>
        <begin position="798"/>
        <end position="840"/>
    </location>
</feature>
<feature type="chain" id="PRO_5036676048" evidence="3">
    <location>
        <begin position="21"/>
        <end position="1210"/>
    </location>
</feature>
<dbReference type="InterPro" id="IPR019545">
    <property type="entry name" value="DM13_domain"/>
</dbReference>
<dbReference type="PROSITE" id="PS51549">
    <property type="entry name" value="DM13"/>
    <property type="match status" value="1"/>
</dbReference>
<keyword evidence="5" id="KW-1185">Reference proteome</keyword>
<evidence type="ECO:0000256" key="2">
    <source>
        <dbReference type="SAM" id="MobiDB-lite"/>
    </source>
</evidence>
<keyword evidence="1" id="KW-0677">Repeat</keyword>
<feature type="compositionally biased region" description="Polar residues" evidence="2">
    <location>
        <begin position="555"/>
        <end position="569"/>
    </location>
</feature>
<dbReference type="WBParaSite" id="nRc.2.0.1.t03110-RA">
    <property type="protein sequence ID" value="nRc.2.0.1.t03110-RA"/>
    <property type="gene ID" value="nRc.2.0.1.g03110"/>
</dbReference>
<accession>A0A915HNP5</accession>
<dbReference type="PANTHER" id="PTHR24036:SF5">
    <property type="entry name" value="THROMBOMODULIN"/>
    <property type="match status" value="1"/>
</dbReference>
<feature type="compositionally biased region" description="Basic residues" evidence="2">
    <location>
        <begin position="333"/>
        <end position="347"/>
    </location>
</feature>
<dbReference type="PANTHER" id="PTHR24036">
    <property type="entry name" value="SKELETOR-RELATED"/>
    <property type="match status" value="1"/>
</dbReference>
<feature type="compositionally biased region" description="Polar residues" evidence="2">
    <location>
        <begin position="889"/>
        <end position="900"/>
    </location>
</feature>
<reference evidence="6" key="1">
    <citation type="submission" date="2022-11" db="UniProtKB">
        <authorList>
            <consortium name="WormBaseParasite"/>
        </authorList>
    </citation>
    <scope>IDENTIFICATION</scope>
</reference>